<evidence type="ECO:0000256" key="6">
    <source>
        <dbReference type="SAM" id="MobiDB-lite"/>
    </source>
</evidence>
<keyword evidence="2" id="KW-0645">Protease</keyword>
<gene>
    <name evidence="7" type="ORF">FGO68_gene13848</name>
</gene>
<feature type="compositionally biased region" description="Polar residues" evidence="6">
    <location>
        <begin position="210"/>
        <end position="220"/>
    </location>
</feature>
<dbReference type="AlphaFoldDB" id="A0A8J8T2J7"/>
<accession>A0A8J8T2J7</accession>
<sequence length="479" mass="55181">MEGKQPSQEPPRMVRGDSIMSPMIGATSPRNPTSSDDLQLLRNKIIQYDTLIQSYFQKKLELESVQTKFATLQTQHSDLQNAYEQLKSDSTRAISAQTAEISLLKSEVQERNFKIDQQNERLRLYERAYGELKREQIKGESMQPFRLACLEKKSEKQVLPNEGITDQEQQRKKELKANLKRKIQEPSNQIRCDLETTTKRVRFEEEDAPKTQSPQISGSHTVKVEQDSNQGDFKERIPQYQQLIKNMEGLAAIAKKQKRIILFFTGFGKFGKVLENPTTYLSKAIKDLLEVNPIEGVVLHANYIVTVSIDHCNEALAEIYQKINELIAKEKEDQTYENHYVVLHMGVYQGSGRFNVEVQGKNIKHFRIPDEMGNTPLNQCIDETQDITYCLKNRLNVNQMVGNLFEKGYKVGESMSAGEYICNYTYFCSLKAKCERVVIPDKVDSLFCHVPTFEEIDEPTQQKFLLDLITEIRDDILRA</sequence>
<comment type="caution">
    <text evidence="7">The sequence shown here is derived from an EMBL/GenBank/DDBJ whole genome shotgun (WGS) entry which is preliminary data.</text>
</comment>
<dbReference type="PANTHER" id="PTHR23402">
    <property type="entry name" value="PROTEASE FAMILY C15 PYROGLUTAMYL-PEPTIDASE I-RELATED"/>
    <property type="match status" value="1"/>
</dbReference>
<dbReference type="Pfam" id="PF01470">
    <property type="entry name" value="Peptidase_C15"/>
    <property type="match status" value="1"/>
</dbReference>
<dbReference type="OrthoDB" id="407146at2759"/>
<feature type="region of interest" description="Disordered" evidence="6">
    <location>
        <begin position="1"/>
        <end position="36"/>
    </location>
</feature>
<dbReference type="InterPro" id="IPR016125">
    <property type="entry name" value="Peptidase_C15-like"/>
</dbReference>
<evidence type="ECO:0000256" key="2">
    <source>
        <dbReference type="ARBA" id="ARBA00022670"/>
    </source>
</evidence>
<evidence type="ECO:0000256" key="5">
    <source>
        <dbReference type="SAM" id="Coils"/>
    </source>
</evidence>
<reference evidence="7" key="1">
    <citation type="submission" date="2019-06" db="EMBL/GenBank/DDBJ databases">
        <authorList>
            <person name="Zheng W."/>
        </authorList>
    </citation>
    <scope>NUCLEOTIDE SEQUENCE</scope>
    <source>
        <strain evidence="7">QDHG01</strain>
    </source>
</reference>
<keyword evidence="3" id="KW-0378">Hydrolase</keyword>
<keyword evidence="4" id="KW-0788">Thiol protease</keyword>
<protein>
    <submittedName>
        <fullName evidence="7">Uncharacterized protein</fullName>
    </submittedName>
</protein>
<evidence type="ECO:0000256" key="1">
    <source>
        <dbReference type="ARBA" id="ARBA00006641"/>
    </source>
</evidence>
<evidence type="ECO:0000256" key="4">
    <source>
        <dbReference type="ARBA" id="ARBA00022807"/>
    </source>
</evidence>
<dbReference type="SUPFAM" id="SSF53182">
    <property type="entry name" value="Pyrrolidone carboxyl peptidase (pyroglutamate aminopeptidase)"/>
    <property type="match status" value="1"/>
</dbReference>
<dbReference type="EMBL" id="RRYP01009367">
    <property type="protein sequence ID" value="TNV79113.1"/>
    <property type="molecule type" value="Genomic_DNA"/>
</dbReference>
<keyword evidence="8" id="KW-1185">Reference proteome</keyword>
<evidence type="ECO:0000313" key="7">
    <source>
        <dbReference type="EMBL" id="TNV79113.1"/>
    </source>
</evidence>
<dbReference type="Proteomes" id="UP000785679">
    <property type="component" value="Unassembled WGS sequence"/>
</dbReference>
<dbReference type="InterPro" id="IPR036440">
    <property type="entry name" value="Peptidase_C15-like_sf"/>
</dbReference>
<proteinExistence type="inferred from homology"/>
<evidence type="ECO:0000313" key="8">
    <source>
        <dbReference type="Proteomes" id="UP000785679"/>
    </source>
</evidence>
<keyword evidence="5" id="KW-0175">Coiled coil</keyword>
<organism evidence="7 8">
    <name type="scientific">Halteria grandinella</name>
    <dbReference type="NCBI Taxonomy" id="5974"/>
    <lineage>
        <taxon>Eukaryota</taxon>
        <taxon>Sar</taxon>
        <taxon>Alveolata</taxon>
        <taxon>Ciliophora</taxon>
        <taxon>Intramacronucleata</taxon>
        <taxon>Spirotrichea</taxon>
        <taxon>Stichotrichia</taxon>
        <taxon>Sporadotrichida</taxon>
        <taxon>Halteriidae</taxon>
        <taxon>Halteria</taxon>
    </lineage>
</organism>
<feature type="coiled-coil region" evidence="5">
    <location>
        <begin position="62"/>
        <end position="89"/>
    </location>
</feature>
<name>A0A8J8T2J7_HALGN</name>
<feature type="region of interest" description="Disordered" evidence="6">
    <location>
        <begin position="196"/>
        <end position="228"/>
    </location>
</feature>
<dbReference type="GO" id="GO:0008234">
    <property type="term" value="F:cysteine-type peptidase activity"/>
    <property type="evidence" value="ECO:0007669"/>
    <property type="project" value="UniProtKB-KW"/>
</dbReference>
<evidence type="ECO:0000256" key="3">
    <source>
        <dbReference type="ARBA" id="ARBA00022801"/>
    </source>
</evidence>
<dbReference type="GO" id="GO:0006508">
    <property type="term" value="P:proteolysis"/>
    <property type="evidence" value="ECO:0007669"/>
    <property type="project" value="UniProtKB-KW"/>
</dbReference>
<dbReference type="PANTHER" id="PTHR23402:SF1">
    <property type="entry name" value="PYROGLUTAMYL-PEPTIDASE I"/>
    <property type="match status" value="1"/>
</dbReference>
<dbReference type="FunFam" id="3.40.630.20:FF:000003">
    <property type="entry name" value="Pyrrolidone-carboxylate peptidase isoform A"/>
    <property type="match status" value="1"/>
</dbReference>
<comment type="similarity">
    <text evidence="1">Belongs to the peptidase C15 family.</text>
</comment>
<dbReference type="Gene3D" id="3.40.630.20">
    <property type="entry name" value="Peptidase C15, pyroglutamyl peptidase I-like"/>
    <property type="match status" value="1"/>
</dbReference>